<name>A0A931NFU4_9BURK</name>
<organism evidence="2 3">
    <name type="scientific">Inhella proteolytica</name>
    <dbReference type="NCBI Taxonomy" id="2795029"/>
    <lineage>
        <taxon>Bacteria</taxon>
        <taxon>Pseudomonadati</taxon>
        <taxon>Pseudomonadota</taxon>
        <taxon>Betaproteobacteria</taxon>
        <taxon>Burkholderiales</taxon>
        <taxon>Sphaerotilaceae</taxon>
        <taxon>Inhella</taxon>
    </lineage>
</organism>
<dbReference type="Proteomes" id="UP000613266">
    <property type="component" value="Unassembled WGS sequence"/>
</dbReference>
<dbReference type="EMBL" id="JAEDAK010000002">
    <property type="protein sequence ID" value="MBH9576003.1"/>
    <property type="molecule type" value="Genomic_DNA"/>
</dbReference>
<dbReference type="AlphaFoldDB" id="A0A931NFU4"/>
<evidence type="ECO:0000313" key="3">
    <source>
        <dbReference type="Proteomes" id="UP000613266"/>
    </source>
</evidence>
<evidence type="ECO:0000256" key="1">
    <source>
        <dbReference type="SAM" id="Phobius"/>
    </source>
</evidence>
<keyword evidence="1" id="KW-0812">Transmembrane</keyword>
<feature type="transmembrane region" description="Helical" evidence="1">
    <location>
        <begin position="20"/>
        <end position="39"/>
    </location>
</feature>
<proteinExistence type="predicted"/>
<keyword evidence="1" id="KW-1133">Transmembrane helix</keyword>
<protein>
    <submittedName>
        <fullName evidence="2">Type IV pilus modification protein PilV</fullName>
    </submittedName>
</protein>
<comment type="caution">
    <text evidence="2">The sequence shown here is derived from an EMBL/GenBank/DDBJ whole genome shotgun (WGS) entry which is preliminary data.</text>
</comment>
<dbReference type="NCBIfam" id="TIGR02523">
    <property type="entry name" value="type_IV_pilV"/>
    <property type="match status" value="1"/>
</dbReference>
<reference evidence="2" key="1">
    <citation type="submission" date="2020-12" db="EMBL/GenBank/DDBJ databases">
        <title>The genome sequence of Inhella sp. 1Y17.</title>
        <authorList>
            <person name="Liu Y."/>
        </authorList>
    </citation>
    <scope>NUCLEOTIDE SEQUENCE</scope>
    <source>
        <strain evidence="2">1Y17</strain>
    </source>
</reference>
<keyword evidence="3" id="KW-1185">Reference proteome</keyword>
<keyword evidence="1" id="KW-0472">Membrane</keyword>
<evidence type="ECO:0000313" key="2">
    <source>
        <dbReference type="EMBL" id="MBH9576003.1"/>
    </source>
</evidence>
<gene>
    <name evidence="2" type="primary">pilV</name>
    <name evidence="2" type="ORF">I7X39_03705</name>
</gene>
<sequence length="167" mass="17346">MKRNVASSSRSGARSGFMLLEALVAVLIFSLGVLGLIALQSKAITQSSQAQYRSSAAQLANDLVNQMTLTDRSNATLSTQFSSSPSGAAYLAWKARVLAQLPGASSTPPTVTVTAINPLPTILGSGTGPADPALTPSSRVTIQLFWKHPAEPAASPANKLQLVSELK</sequence>
<dbReference type="InterPro" id="IPR013362">
    <property type="entry name" value="Pilus_4_PilV"/>
</dbReference>
<dbReference type="RefSeq" id="WP_198109617.1">
    <property type="nucleotide sequence ID" value="NZ_JAEDAK010000002.1"/>
</dbReference>
<accession>A0A931NFU4</accession>